<proteinExistence type="predicted"/>
<evidence type="ECO:0000256" key="2">
    <source>
        <dbReference type="ARBA" id="ARBA00023002"/>
    </source>
</evidence>
<evidence type="ECO:0000313" key="6">
    <source>
        <dbReference type="Proteomes" id="UP000188586"/>
    </source>
</evidence>
<feature type="domain" description="Dehydrogenase E1 component" evidence="4">
    <location>
        <begin position="3"/>
        <end position="274"/>
    </location>
</feature>
<dbReference type="Pfam" id="PF00676">
    <property type="entry name" value="E1_dh"/>
    <property type="match status" value="1"/>
</dbReference>
<evidence type="ECO:0000313" key="5">
    <source>
        <dbReference type="EMBL" id="OOH70993.1"/>
    </source>
</evidence>
<dbReference type="Gene3D" id="3.40.50.970">
    <property type="match status" value="1"/>
</dbReference>
<sequence>PIHLVIGMEASSVGSCAALDKRDLLFCGHRTHGQYLAKGGDLRKMMAEFFCRSTGSAGSRGGSMHLLDKSVGMEGSSAIVGGAVPIAVGAALAIQMKKEKRVVALFFGDAATEEGVVWESLNFAALKKLPILFICENNFYSVCSPLEFRQPPGVEIHKKAAAFGVPSQCVDGTNVLDVFEAVRIAKDRAMTGQGPSFIETRSYRWRGHGGAGDDSHTGYRDPEEVKAWQKYCPIDTFSKELKSRGILTESTVQQIEERIKVEFDEAFLYGQNSPDPVENDLYRHVYSD</sequence>
<gene>
    <name evidence="5" type="ORF">BOX24_09815</name>
</gene>
<dbReference type="InterPro" id="IPR029061">
    <property type="entry name" value="THDP-binding"/>
</dbReference>
<keyword evidence="3" id="KW-0786">Thiamine pyrophosphate</keyword>
<feature type="non-terminal residue" evidence="5">
    <location>
        <position position="1"/>
    </location>
</feature>
<dbReference type="InterPro" id="IPR001017">
    <property type="entry name" value="DH_E1"/>
</dbReference>
<dbReference type="GO" id="GO:0004739">
    <property type="term" value="F:pyruvate dehydrogenase (acetyl-transferring) activity"/>
    <property type="evidence" value="ECO:0007669"/>
    <property type="project" value="TreeGrafter"/>
</dbReference>
<evidence type="ECO:0000259" key="4">
    <source>
        <dbReference type="Pfam" id="PF00676"/>
    </source>
</evidence>
<dbReference type="Proteomes" id="UP000188586">
    <property type="component" value="Unassembled WGS sequence"/>
</dbReference>
<name>A0A1V3STG5_9BACT</name>
<protein>
    <submittedName>
        <fullName evidence="5">Acetoin:2,6-dichlorophenolindophenol oxidoreductase subunit alpha</fullName>
    </submittedName>
</protein>
<evidence type="ECO:0000256" key="1">
    <source>
        <dbReference type="ARBA" id="ARBA00001964"/>
    </source>
</evidence>
<comment type="cofactor">
    <cofactor evidence="1">
        <name>thiamine diphosphate</name>
        <dbReference type="ChEBI" id="CHEBI:58937"/>
    </cofactor>
</comment>
<dbReference type="PANTHER" id="PTHR11516">
    <property type="entry name" value="PYRUVATE DEHYDROGENASE E1 COMPONENT, ALPHA SUBUNIT BACTERIAL AND ORGANELLAR"/>
    <property type="match status" value="1"/>
</dbReference>
<dbReference type="RefSeq" id="WP_101494930.1">
    <property type="nucleotide sequence ID" value="NZ_MPOJ01000020.1"/>
</dbReference>
<dbReference type="PANTHER" id="PTHR11516:SF60">
    <property type="entry name" value="PYRUVATE DEHYDROGENASE E1 COMPONENT SUBUNIT ALPHA"/>
    <property type="match status" value="1"/>
</dbReference>
<accession>A0A1V3STG5</accession>
<evidence type="ECO:0000256" key="3">
    <source>
        <dbReference type="ARBA" id="ARBA00023052"/>
    </source>
</evidence>
<dbReference type="EMBL" id="MPOJ01000020">
    <property type="protein sequence ID" value="OOH70993.1"/>
    <property type="molecule type" value="Genomic_DNA"/>
</dbReference>
<dbReference type="CDD" id="cd02000">
    <property type="entry name" value="TPP_E1_PDC_ADC_BCADC"/>
    <property type="match status" value="1"/>
</dbReference>
<dbReference type="InterPro" id="IPR050642">
    <property type="entry name" value="PDH_E1_Alpha_Subunit"/>
</dbReference>
<organism evidence="5 6">
    <name type="scientific">Leptospirillum ferriphilum</name>
    <dbReference type="NCBI Taxonomy" id="178606"/>
    <lineage>
        <taxon>Bacteria</taxon>
        <taxon>Pseudomonadati</taxon>
        <taxon>Nitrospirota</taxon>
        <taxon>Nitrospiria</taxon>
        <taxon>Nitrospirales</taxon>
        <taxon>Nitrospiraceae</taxon>
        <taxon>Leptospirillum</taxon>
    </lineage>
</organism>
<dbReference type="AlphaFoldDB" id="A0A1V3STG5"/>
<reference evidence="5 6" key="1">
    <citation type="submission" date="2016-11" db="EMBL/GenBank/DDBJ databases">
        <title>Comparative genomics of co-occurring bacteria in distinct bioleaching systems unravels niche-specific adaptation.</title>
        <authorList>
            <person name="Zhang X."/>
            <person name="Liu X."/>
            <person name="Yin H."/>
        </authorList>
    </citation>
    <scope>NUCLEOTIDE SEQUENCE [LARGE SCALE GENOMIC DNA]</scope>
    <source>
        <strain evidence="5 6">DX</strain>
    </source>
</reference>
<dbReference type="SUPFAM" id="SSF52518">
    <property type="entry name" value="Thiamin diphosphate-binding fold (THDP-binding)"/>
    <property type="match status" value="1"/>
</dbReference>
<comment type="caution">
    <text evidence="5">The sequence shown here is derived from an EMBL/GenBank/DDBJ whole genome shotgun (WGS) entry which is preliminary data.</text>
</comment>
<dbReference type="GO" id="GO:0006086">
    <property type="term" value="P:pyruvate decarboxylation to acetyl-CoA"/>
    <property type="evidence" value="ECO:0007669"/>
    <property type="project" value="TreeGrafter"/>
</dbReference>
<keyword evidence="2" id="KW-0560">Oxidoreductase</keyword>